<evidence type="ECO:0000313" key="9">
    <source>
        <dbReference type="EMBL" id="GAA98845.1"/>
    </source>
</evidence>
<dbReference type="HOGENOM" id="CLU_038421_0_1_1"/>
<gene>
    <name evidence="9" type="primary">Mo05533</name>
    <name evidence="9" type="ORF">E5Q_05533</name>
</gene>
<proteinExistence type="inferred from homology"/>
<comment type="subcellular location">
    <subcellularLocation>
        <location evidence="1">Nucleus</location>
    </subcellularLocation>
</comment>
<dbReference type="InParanoid" id="G7E7N5"/>
<protein>
    <recommendedName>
        <fullName evidence="2">DNA-directed RNA polymerases I and III subunit RPAC1</fullName>
    </recommendedName>
</protein>
<dbReference type="InterPro" id="IPR001514">
    <property type="entry name" value="DNA-dir_RNA_pol_30-40kDasu_CS"/>
</dbReference>
<dbReference type="SUPFAM" id="SSF55257">
    <property type="entry name" value="RBP11-like subunits of RNA polymerase"/>
    <property type="match status" value="1"/>
</dbReference>
<comment type="similarity">
    <text evidence="6">Belongs to the archaeal Rpo3/eukaryotic RPB3 RNA polymerase subunit family.</text>
</comment>
<reference evidence="9 10" key="1">
    <citation type="journal article" date="2011" name="J. Gen. Appl. Microbiol.">
        <title>Draft genome sequencing of the enigmatic basidiomycete Mixia osmundae.</title>
        <authorList>
            <person name="Nishida H."/>
            <person name="Nagatsuka Y."/>
            <person name="Sugiyama J."/>
        </authorList>
    </citation>
    <scope>NUCLEOTIDE SEQUENCE [LARGE SCALE GENOMIC DNA]</scope>
    <source>
        <strain evidence="10">CBS 9802 / IAM 14324 / JCM 22182 / KY 12970</strain>
    </source>
</reference>
<dbReference type="GO" id="GO:0055029">
    <property type="term" value="C:nuclear DNA-directed RNA polymerase complex"/>
    <property type="evidence" value="ECO:0007669"/>
    <property type="project" value="UniProtKB-ARBA"/>
</dbReference>
<dbReference type="InterPro" id="IPR011262">
    <property type="entry name" value="DNA-dir_RNA_pol_insert"/>
</dbReference>
<evidence type="ECO:0000256" key="4">
    <source>
        <dbReference type="ARBA" id="ARBA00023163"/>
    </source>
</evidence>
<dbReference type="EMBL" id="BABT02000165">
    <property type="protein sequence ID" value="GAA98845.1"/>
    <property type="molecule type" value="Genomic_DNA"/>
</dbReference>
<dbReference type="GO" id="GO:0005736">
    <property type="term" value="C:RNA polymerase I complex"/>
    <property type="evidence" value="ECO:0007669"/>
    <property type="project" value="TreeGrafter"/>
</dbReference>
<organism evidence="9 10">
    <name type="scientific">Mixia osmundae (strain CBS 9802 / IAM 14324 / JCM 22182 / KY 12970)</name>
    <dbReference type="NCBI Taxonomy" id="764103"/>
    <lineage>
        <taxon>Eukaryota</taxon>
        <taxon>Fungi</taxon>
        <taxon>Dikarya</taxon>
        <taxon>Basidiomycota</taxon>
        <taxon>Pucciniomycotina</taxon>
        <taxon>Mixiomycetes</taxon>
        <taxon>Mixiales</taxon>
        <taxon>Mixiaceae</taxon>
        <taxon>Mixia</taxon>
    </lineage>
</organism>
<evidence type="ECO:0000256" key="2">
    <source>
        <dbReference type="ARBA" id="ARBA00022083"/>
    </source>
</evidence>
<dbReference type="InterPro" id="IPR036603">
    <property type="entry name" value="RBP11-like"/>
</dbReference>
<dbReference type="PANTHER" id="PTHR11800:SF13">
    <property type="entry name" value="DNA-DIRECTED RNA POLYMERASES I AND III SUBUNIT RPAC1"/>
    <property type="match status" value="1"/>
</dbReference>
<dbReference type="STRING" id="764103.G7E7N5"/>
<dbReference type="GO" id="GO:0003899">
    <property type="term" value="F:DNA-directed RNA polymerase activity"/>
    <property type="evidence" value="ECO:0007669"/>
    <property type="project" value="InterPro"/>
</dbReference>
<dbReference type="InterPro" id="IPR050518">
    <property type="entry name" value="Rpo3/RPB3_RNA_Pol_subunit"/>
</dbReference>
<evidence type="ECO:0000256" key="3">
    <source>
        <dbReference type="ARBA" id="ARBA00022478"/>
    </source>
</evidence>
<dbReference type="GO" id="GO:0046983">
    <property type="term" value="F:protein dimerization activity"/>
    <property type="evidence" value="ECO:0007669"/>
    <property type="project" value="InterPro"/>
</dbReference>
<dbReference type="Gene3D" id="3.30.1360.10">
    <property type="entry name" value="RNA polymerase, RBP11-like subunit"/>
    <property type="match status" value="1"/>
</dbReference>
<dbReference type="GO" id="GO:0003677">
    <property type="term" value="F:DNA binding"/>
    <property type="evidence" value="ECO:0007669"/>
    <property type="project" value="InterPro"/>
</dbReference>
<evidence type="ECO:0000256" key="7">
    <source>
        <dbReference type="SAM" id="MobiDB-lite"/>
    </source>
</evidence>
<dbReference type="InterPro" id="IPR011263">
    <property type="entry name" value="DNA-dir_RNA_pol_RpoA/D/Rpb3"/>
</dbReference>
<dbReference type="GO" id="GO:0006351">
    <property type="term" value="P:DNA-templated transcription"/>
    <property type="evidence" value="ECO:0007669"/>
    <property type="project" value="InterPro"/>
</dbReference>
<dbReference type="Pfam" id="PF01000">
    <property type="entry name" value="RNA_pol_A_bac"/>
    <property type="match status" value="1"/>
</dbReference>
<evidence type="ECO:0000256" key="6">
    <source>
        <dbReference type="ARBA" id="ARBA00025804"/>
    </source>
</evidence>
<evidence type="ECO:0000256" key="5">
    <source>
        <dbReference type="ARBA" id="ARBA00023242"/>
    </source>
</evidence>
<dbReference type="PROSITE" id="PS00446">
    <property type="entry name" value="RNA_POL_D_30KD"/>
    <property type="match status" value="1"/>
</dbReference>
<reference evidence="9 10" key="2">
    <citation type="journal article" date="2012" name="Open Biol.">
        <title>Characteristics of nucleosomes and linker DNA regions on the genome of the basidiomycete Mixia osmundae revealed by mono- and dinucleosome mapping.</title>
        <authorList>
            <person name="Nishida H."/>
            <person name="Kondo S."/>
            <person name="Matsumoto T."/>
            <person name="Suzuki Y."/>
            <person name="Yoshikawa H."/>
            <person name="Taylor T.D."/>
            <person name="Sugiyama J."/>
        </authorList>
    </citation>
    <scope>NUCLEOTIDE SEQUENCE [LARGE SCALE GENOMIC DNA]</scope>
    <source>
        <strain evidence="10">CBS 9802 / IAM 14324 / JCM 22182 / KY 12970</strain>
    </source>
</reference>
<dbReference type="SUPFAM" id="SSF56553">
    <property type="entry name" value="Insert subdomain of RNA polymerase alpha subunit"/>
    <property type="match status" value="1"/>
</dbReference>
<keyword evidence="4" id="KW-0804">Transcription</keyword>
<dbReference type="InterPro" id="IPR033901">
    <property type="entry name" value="RNAPI/III_AC40"/>
</dbReference>
<dbReference type="AlphaFoldDB" id="G7E7N5"/>
<name>G7E7N5_MIXOS</name>
<dbReference type="CDD" id="cd07032">
    <property type="entry name" value="RNAP_I_II_AC40"/>
    <property type="match status" value="1"/>
</dbReference>
<dbReference type="Proteomes" id="UP000009131">
    <property type="component" value="Unassembled WGS sequence"/>
</dbReference>
<feature type="domain" description="DNA-directed RNA polymerase RpoA/D/Rpb3-type" evidence="8">
    <location>
        <begin position="73"/>
        <end position="354"/>
    </location>
</feature>
<dbReference type="HAMAP" id="MF_00320">
    <property type="entry name" value="RNApol_arch_Rpo3"/>
    <property type="match status" value="1"/>
</dbReference>
<evidence type="ECO:0000259" key="8">
    <source>
        <dbReference type="SMART" id="SM00662"/>
    </source>
</evidence>
<keyword evidence="5" id="KW-0539">Nucleus</keyword>
<accession>G7E7N5</accession>
<dbReference type="Pfam" id="PF01193">
    <property type="entry name" value="RNA_pol_L"/>
    <property type="match status" value="1"/>
</dbReference>
<sequence>MSRSTRSKPKPQASEGQPTARVEPLVHLGPERVTNVASEDMPNATAGVEDQGWNAEAFKAQLGISILSLSPSEIEFDIIGIDAAIANALRRIMIAEVPTVAIETVFVFNNTSIVQDEVLSQRLGLVPLKINPRQIDFKTPDEGPTDLNTVVFSLLAKCEHRPGHDPDEKDPDELYIDSNVFSGKLEWKPQGAQESMFDTDATRPRPVQDDILLAKLRPGQTISVELHCNKGNGKTHAKWSPVATASYRLMPHIRILKPIPEHLCEKFKSCFQPGVIGIKRDLDGTKCCSVDDPRRDTVSREVLRHPEFEGYVSLGRVRDHFIYNVESTGQYEPEDLLEEACGVMLSKIQAVRASLHELSDSGAKMDVS</sequence>
<dbReference type="InterPro" id="IPR036643">
    <property type="entry name" value="RNApol_insert_sf"/>
</dbReference>
<dbReference type="OrthoDB" id="270173at2759"/>
<dbReference type="eggNOG" id="KOG1521">
    <property type="taxonomic scope" value="Eukaryota"/>
</dbReference>
<dbReference type="GO" id="GO:0005666">
    <property type="term" value="C:RNA polymerase III complex"/>
    <property type="evidence" value="ECO:0007669"/>
    <property type="project" value="TreeGrafter"/>
</dbReference>
<keyword evidence="3" id="KW-0240">DNA-directed RNA polymerase</keyword>
<comment type="caution">
    <text evidence="9">The sequence shown here is derived from an EMBL/GenBank/DDBJ whole genome shotgun (WGS) entry which is preliminary data.</text>
</comment>
<feature type="region of interest" description="Disordered" evidence="7">
    <location>
        <begin position="1"/>
        <end position="24"/>
    </location>
</feature>
<dbReference type="SMART" id="SM00662">
    <property type="entry name" value="RPOLD"/>
    <property type="match status" value="1"/>
</dbReference>
<dbReference type="Gene3D" id="2.170.120.12">
    <property type="entry name" value="DNA-directed RNA polymerase, insert domain"/>
    <property type="match status" value="1"/>
</dbReference>
<dbReference type="InterPro" id="IPR022842">
    <property type="entry name" value="RNAP_Rpo3/Rpb3/RPAC1"/>
</dbReference>
<dbReference type="FunCoup" id="G7E7N5">
    <property type="interactions" value="392"/>
</dbReference>
<dbReference type="PANTHER" id="PTHR11800">
    <property type="entry name" value="DNA-DIRECTED RNA POLYMERASE"/>
    <property type="match status" value="1"/>
</dbReference>
<evidence type="ECO:0000313" key="10">
    <source>
        <dbReference type="Proteomes" id="UP000009131"/>
    </source>
</evidence>
<keyword evidence="10" id="KW-1185">Reference proteome</keyword>
<evidence type="ECO:0000256" key="1">
    <source>
        <dbReference type="ARBA" id="ARBA00004123"/>
    </source>
</evidence>
<dbReference type="FunFam" id="2.170.120.12:FF:000003">
    <property type="entry name" value="Dna-directed rna polymerases i and iii subunit"/>
    <property type="match status" value="1"/>
</dbReference>